<dbReference type="BioCyc" id="MBOU1201294:BN140_RS04185-MONOMER"/>
<organism evidence="1 2">
    <name type="scientific">Methanoculleus bourgensis (strain ATCC 43281 / DSM 3045 / OCM 15 / MS2)</name>
    <name type="common">Methanogenium bourgense</name>
    <dbReference type="NCBI Taxonomy" id="1201294"/>
    <lineage>
        <taxon>Archaea</taxon>
        <taxon>Methanobacteriati</taxon>
        <taxon>Methanobacteriota</taxon>
        <taxon>Stenosarchaea group</taxon>
        <taxon>Methanomicrobia</taxon>
        <taxon>Methanomicrobiales</taxon>
        <taxon>Methanomicrobiaceae</taxon>
        <taxon>Methanoculleus</taxon>
    </lineage>
</organism>
<accession>I7KBZ9</accession>
<dbReference type="HOGENOM" id="CLU_205636_0_0_2"/>
<dbReference type="KEGG" id="mbg:BN140_0833"/>
<proteinExistence type="predicted"/>
<dbReference type="PATRIC" id="fig|1201294.9.peg.910"/>
<name>I7KBZ9_METBM</name>
<dbReference type="EMBL" id="HE964772">
    <property type="protein sequence ID" value="CCJ35756.1"/>
    <property type="molecule type" value="Genomic_DNA"/>
</dbReference>
<dbReference type="AlphaFoldDB" id="I7KBZ9"/>
<evidence type="ECO:0000313" key="1">
    <source>
        <dbReference type="EMBL" id="CCJ35756.1"/>
    </source>
</evidence>
<dbReference type="STRING" id="1201294.BN140_0833"/>
<protein>
    <submittedName>
        <fullName evidence="1">Uncharacterized protein</fullName>
    </submittedName>
</protein>
<reference evidence="2" key="1">
    <citation type="journal article" date="2012" name="J. Bacteriol.">
        <title>Complete genome sequence of the hydrogenotrophic, methanogenic archaeon Methanoculleus bourgensis strain MS2T, isolated from a sewage sludge digester.</title>
        <authorList>
            <person name="Maus I."/>
            <person name="Wibberg D."/>
            <person name="Stantscheff R."/>
            <person name="Eikmeyer F.G."/>
            <person name="Seffner A."/>
            <person name="Boelter J."/>
            <person name="Szczepanowski R."/>
            <person name="Blom J."/>
            <person name="Jaenicke S."/>
            <person name="Konig H."/>
            <person name="Puhler A."/>
            <person name="Schluter A."/>
        </authorList>
    </citation>
    <scope>NUCLEOTIDE SEQUENCE [LARGE SCALE GENOMIC DNA]</scope>
    <source>
        <strain evidence="2">ATCC 43281 / DSM 3045 / OCM 15 / MS2</strain>
    </source>
</reference>
<dbReference type="Proteomes" id="UP000009007">
    <property type="component" value="Chromosome I"/>
</dbReference>
<sequence length="65" mass="7356">MYGDLVSKRAVDAVFQALFILSDLRFLLRETAPGHDLDEAQQKRAATSIAKVKRQIAIIEEELVR</sequence>
<gene>
    <name evidence="1" type="ordered locus">BN140_0833</name>
</gene>
<evidence type="ECO:0000313" key="2">
    <source>
        <dbReference type="Proteomes" id="UP000009007"/>
    </source>
</evidence>
<keyword evidence="2" id="KW-1185">Reference proteome</keyword>